<dbReference type="EMBL" id="CP002281">
    <property type="protein sequence ID" value="ADO83324.1"/>
    <property type="molecule type" value="Genomic_DNA"/>
</dbReference>
<dbReference type="AlphaFoldDB" id="E3H8R0"/>
<name>E3H8R0_ILYPC</name>
<evidence type="ECO:0000313" key="2">
    <source>
        <dbReference type="EMBL" id="ADO83324.1"/>
    </source>
</evidence>
<proteinExistence type="inferred from homology"/>
<dbReference type="KEGG" id="ipo:Ilyop_1545"/>
<evidence type="ECO:0000313" key="3">
    <source>
        <dbReference type="Proteomes" id="UP000006875"/>
    </source>
</evidence>
<dbReference type="STRING" id="572544.Ilyop_1545"/>
<dbReference type="InterPro" id="IPR049874">
    <property type="entry name" value="ROK_cs"/>
</dbReference>
<dbReference type="InterPro" id="IPR043129">
    <property type="entry name" value="ATPase_NBD"/>
</dbReference>
<gene>
    <name evidence="2" type="ordered locus">Ilyop_1545</name>
</gene>
<accession>E3H8R0</accession>
<reference evidence="2 3" key="1">
    <citation type="journal article" date="2010" name="Stand. Genomic Sci.">
        <title>Complete genome sequence of Ilyobacter polytropus type strain (CuHbu1).</title>
        <authorList>
            <person name="Sikorski J."/>
            <person name="Chertkov O."/>
            <person name="Lapidus A."/>
            <person name="Nolan M."/>
            <person name="Lucas S."/>
            <person name="Del Rio T.G."/>
            <person name="Tice H."/>
            <person name="Cheng J.F."/>
            <person name="Tapia R."/>
            <person name="Han C."/>
            <person name="Goodwin L."/>
            <person name="Pitluck S."/>
            <person name="Liolios K."/>
            <person name="Ivanova N."/>
            <person name="Mavromatis K."/>
            <person name="Mikhailova N."/>
            <person name="Pati A."/>
            <person name="Chen A."/>
            <person name="Palaniappan K."/>
            <person name="Land M."/>
            <person name="Hauser L."/>
            <person name="Chang Y.J."/>
            <person name="Jeffries C.D."/>
            <person name="Brambilla E."/>
            <person name="Yasawong M."/>
            <person name="Rohde M."/>
            <person name="Pukall R."/>
            <person name="Spring S."/>
            <person name="Goker M."/>
            <person name="Woyke T."/>
            <person name="Bristow J."/>
            <person name="Eisen J.A."/>
            <person name="Markowitz V."/>
            <person name="Hugenholtz P."/>
            <person name="Kyrpides N.C."/>
            <person name="Klenk H.P."/>
        </authorList>
    </citation>
    <scope>NUCLEOTIDE SEQUENCE [LARGE SCALE GENOMIC DNA]</scope>
    <source>
        <strain evidence="3">ATCC 51220 / DSM 2926 / LMG 16218 / CuHBu1</strain>
    </source>
</reference>
<dbReference type="SUPFAM" id="SSF53067">
    <property type="entry name" value="Actin-like ATPase domain"/>
    <property type="match status" value="1"/>
</dbReference>
<dbReference type="Proteomes" id="UP000006875">
    <property type="component" value="Chromosome"/>
</dbReference>
<dbReference type="HOGENOM" id="CLU_036604_0_4_0"/>
<evidence type="ECO:0000256" key="1">
    <source>
        <dbReference type="ARBA" id="ARBA00006479"/>
    </source>
</evidence>
<dbReference type="eggNOG" id="COG1940">
    <property type="taxonomic scope" value="Bacteria"/>
</dbReference>
<dbReference type="RefSeq" id="WP_013387991.1">
    <property type="nucleotide sequence ID" value="NC_014632.1"/>
</dbReference>
<sequence length="316" mass="33340">MYLAGVDLGGTNTKIGVLDENGEIIKSTSIKTLSSNGPWKTLERIWAAIKKMLQEKNIDEDDLQGIGLGIPGPVVDNSVVSSFANFPWDDNIDIADMMEKITGKKTKVDNDVNVIALGEAVYGAAKGYKISVTVALGTGIGGGIYIDGKVLSGATGSGGEVGHMKLVRDGKLCGCGQKGCFEAYASATGLVREAISRLYINKNNLLYKSIGGKVENLEAKHIFDAALEGDSFSIDLVDYEAEHLAMGLGNIISIINPEIVVLGGGVAMAGDFLLDKVREKLPEYAYSEAVRNIIIKTGNLGNDAGIKGAAALLLEK</sequence>
<protein>
    <submittedName>
        <fullName evidence="2">ROK family protein</fullName>
    </submittedName>
</protein>
<comment type="similarity">
    <text evidence="1">Belongs to the ROK (NagC/XylR) family.</text>
</comment>
<dbReference type="PROSITE" id="PS01125">
    <property type="entry name" value="ROK"/>
    <property type="match status" value="1"/>
</dbReference>
<organism evidence="2 3">
    <name type="scientific">Ilyobacter polytropus (strain ATCC 51220 / DSM 2926 / LMG 16218 / CuHBu1)</name>
    <dbReference type="NCBI Taxonomy" id="572544"/>
    <lineage>
        <taxon>Bacteria</taxon>
        <taxon>Fusobacteriati</taxon>
        <taxon>Fusobacteriota</taxon>
        <taxon>Fusobacteriia</taxon>
        <taxon>Fusobacteriales</taxon>
        <taxon>Fusobacteriaceae</taxon>
        <taxon>Ilyobacter</taxon>
    </lineage>
</organism>
<dbReference type="OrthoDB" id="9810372at2"/>
<dbReference type="PANTHER" id="PTHR18964">
    <property type="entry name" value="ROK (REPRESSOR, ORF, KINASE) FAMILY"/>
    <property type="match status" value="1"/>
</dbReference>
<dbReference type="Pfam" id="PF00480">
    <property type="entry name" value="ROK"/>
    <property type="match status" value="1"/>
</dbReference>
<keyword evidence="3" id="KW-1185">Reference proteome</keyword>
<dbReference type="Gene3D" id="3.30.420.40">
    <property type="match status" value="2"/>
</dbReference>
<dbReference type="InterPro" id="IPR000600">
    <property type="entry name" value="ROK"/>
</dbReference>
<dbReference type="PANTHER" id="PTHR18964:SF149">
    <property type="entry name" value="BIFUNCTIONAL UDP-N-ACETYLGLUCOSAMINE 2-EPIMERASE_N-ACETYLMANNOSAMINE KINASE"/>
    <property type="match status" value="1"/>
</dbReference>